<organism evidence="1 2">
    <name type="scientific">Stephania yunnanensis</name>
    <dbReference type="NCBI Taxonomy" id="152371"/>
    <lineage>
        <taxon>Eukaryota</taxon>
        <taxon>Viridiplantae</taxon>
        <taxon>Streptophyta</taxon>
        <taxon>Embryophyta</taxon>
        <taxon>Tracheophyta</taxon>
        <taxon>Spermatophyta</taxon>
        <taxon>Magnoliopsida</taxon>
        <taxon>Ranunculales</taxon>
        <taxon>Menispermaceae</taxon>
        <taxon>Menispermoideae</taxon>
        <taxon>Cissampelideae</taxon>
        <taxon>Stephania</taxon>
    </lineage>
</organism>
<protein>
    <submittedName>
        <fullName evidence="1">Uncharacterized protein</fullName>
    </submittedName>
</protein>
<evidence type="ECO:0000313" key="1">
    <source>
        <dbReference type="EMBL" id="KAK9093408.1"/>
    </source>
</evidence>
<reference evidence="1 2" key="1">
    <citation type="submission" date="2024-01" db="EMBL/GenBank/DDBJ databases">
        <title>Genome assemblies of Stephania.</title>
        <authorList>
            <person name="Yang L."/>
        </authorList>
    </citation>
    <scope>NUCLEOTIDE SEQUENCE [LARGE SCALE GENOMIC DNA]</scope>
    <source>
        <strain evidence="1">YNDBR</strain>
        <tissue evidence="1">Leaf</tissue>
    </source>
</reference>
<keyword evidence="2" id="KW-1185">Reference proteome</keyword>
<gene>
    <name evidence="1" type="ORF">Syun_028319</name>
</gene>
<evidence type="ECO:0000313" key="2">
    <source>
        <dbReference type="Proteomes" id="UP001420932"/>
    </source>
</evidence>
<comment type="caution">
    <text evidence="1">The sequence shown here is derived from an EMBL/GenBank/DDBJ whole genome shotgun (WGS) entry which is preliminary data.</text>
</comment>
<name>A0AAP0EMR9_9MAGN</name>
<dbReference type="EMBL" id="JBBNAF010000012">
    <property type="protein sequence ID" value="KAK9093408.1"/>
    <property type="molecule type" value="Genomic_DNA"/>
</dbReference>
<accession>A0AAP0EMR9</accession>
<proteinExistence type="predicted"/>
<sequence>MTLEARVTLVTSIQANSPILTSARLKPGNPRLIFLALQKAISTNLSNIKPDQFFCASLTVAWRAYLVRYLRCREGGQLEGWLNLKSQLNQKNQLKQRNRWTLMEIMNLRRWKR</sequence>
<dbReference type="AlphaFoldDB" id="A0AAP0EMR9"/>
<dbReference type="Proteomes" id="UP001420932">
    <property type="component" value="Unassembled WGS sequence"/>
</dbReference>